<dbReference type="EMBL" id="SRLH01000007">
    <property type="protein sequence ID" value="TGD57004.1"/>
    <property type="molecule type" value="Genomic_DNA"/>
</dbReference>
<comment type="caution">
    <text evidence="1">The sequence shown here is derived from an EMBL/GenBank/DDBJ whole genome shotgun (WGS) entry which is preliminary data.</text>
</comment>
<keyword evidence="2" id="KW-1185">Reference proteome</keyword>
<reference evidence="1 2" key="1">
    <citation type="submission" date="2019-04" db="EMBL/GenBank/DDBJ databases">
        <title>Flavobacterium sp. strain DS2-A Genome sequencing and assembly.</title>
        <authorList>
            <person name="Kim I."/>
        </authorList>
    </citation>
    <scope>NUCLEOTIDE SEQUENCE [LARGE SCALE GENOMIC DNA]</scope>
    <source>
        <strain evidence="1 2">DS2-A</strain>
    </source>
</reference>
<organism evidence="1 2">
    <name type="scientific">Flavobacterium humi</name>
    <dbReference type="NCBI Taxonomy" id="2562683"/>
    <lineage>
        <taxon>Bacteria</taxon>
        <taxon>Pseudomonadati</taxon>
        <taxon>Bacteroidota</taxon>
        <taxon>Flavobacteriia</taxon>
        <taxon>Flavobacteriales</taxon>
        <taxon>Flavobacteriaceae</taxon>
        <taxon>Flavobacterium</taxon>
    </lineage>
</organism>
<evidence type="ECO:0000313" key="1">
    <source>
        <dbReference type="EMBL" id="TGD57004.1"/>
    </source>
</evidence>
<dbReference type="InterPro" id="IPR052913">
    <property type="entry name" value="Glycopeptide_resist_protein"/>
</dbReference>
<protein>
    <submittedName>
        <fullName evidence="1">Vancomycin B-type resistance protein</fullName>
    </submittedName>
</protein>
<dbReference type="InterPro" id="IPR007391">
    <property type="entry name" value="Vancomycin_resist_VanW"/>
</dbReference>
<dbReference type="AlphaFoldDB" id="A0A4Z0L7N6"/>
<sequence>MRLKLLIPQKARLKIRLFKRFLSDRNVQFATKSDGQLDLKNTVSTEQEIKKGSFFENKRHNLAIASQKIETVAIQPNQLFSFWKTVGEPTEKNHFRKGRNIVNGVLSEEIGGGLCQLSSIIYITAVKANLEITERFNHSLDIYREEERFTPLGADATVVYGYKDLRIRNTFPFPIRFSFTFEKDNISCHLWSPEKIEESQLDFIRNHTNGTVEVSTTKNGKPYCLSVYKKVR</sequence>
<dbReference type="PANTHER" id="PTHR35788:SF1">
    <property type="entry name" value="EXPORTED PROTEIN"/>
    <property type="match status" value="1"/>
</dbReference>
<name>A0A4Z0L7N6_9FLAO</name>
<evidence type="ECO:0000313" key="2">
    <source>
        <dbReference type="Proteomes" id="UP000297407"/>
    </source>
</evidence>
<dbReference type="OrthoDB" id="9797191at2"/>
<dbReference type="Proteomes" id="UP000297407">
    <property type="component" value="Unassembled WGS sequence"/>
</dbReference>
<gene>
    <name evidence="1" type="ORF">E4635_12585</name>
</gene>
<dbReference type="Pfam" id="PF04294">
    <property type="entry name" value="VanW"/>
    <property type="match status" value="1"/>
</dbReference>
<accession>A0A4Z0L7N6</accession>
<dbReference type="RefSeq" id="WP_135527058.1">
    <property type="nucleotide sequence ID" value="NZ_SRLH01000007.1"/>
</dbReference>
<proteinExistence type="predicted"/>
<dbReference type="PANTHER" id="PTHR35788">
    <property type="entry name" value="EXPORTED PROTEIN-RELATED"/>
    <property type="match status" value="1"/>
</dbReference>